<keyword evidence="3" id="KW-1185">Reference proteome</keyword>
<proteinExistence type="predicted"/>
<dbReference type="EMBL" id="JBHUEK010000025">
    <property type="protein sequence ID" value="MFD1780164.1"/>
    <property type="molecule type" value="Genomic_DNA"/>
</dbReference>
<evidence type="ECO:0000313" key="3">
    <source>
        <dbReference type="Proteomes" id="UP001597227"/>
    </source>
</evidence>
<evidence type="ECO:0000259" key="1">
    <source>
        <dbReference type="Pfam" id="PF01471"/>
    </source>
</evidence>
<dbReference type="Gene3D" id="1.10.101.10">
    <property type="entry name" value="PGBD-like superfamily/PGBD"/>
    <property type="match status" value="1"/>
</dbReference>
<accession>A0ABW4MQH3</accession>
<dbReference type="InterPro" id="IPR002477">
    <property type="entry name" value="Peptidoglycan-bd-like"/>
</dbReference>
<protein>
    <submittedName>
        <fullName evidence="2">Peptidoglycan-binding domain-containing protein</fullName>
    </submittedName>
</protein>
<dbReference type="Proteomes" id="UP001597227">
    <property type="component" value="Unassembled WGS sequence"/>
</dbReference>
<name>A0ABW4MQH3_9BACI</name>
<reference evidence="3" key="1">
    <citation type="journal article" date="2019" name="Int. J. Syst. Evol. Microbiol.">
        <title>The Global Catalogue of Microorganisms (GCM) 10K type strain sequencing project: providing services to taxonomists for standard genome sequencing and annotation.</title>
        <authorList>
            <consortium name="The Broad Institute Genomics Platform"/>
            <consortium name="The Broad Institute Genome Sequencing Center for Infectious Disease"/>
            <person name="Wu L."/>
            <person name="Ma J."/>
        </authorList>
    </citation>
    <scope>NUCLEOTIDE SEQUENCE [LARGE SCALE GENOMIC DNA]</scope>
    <source>
        <strain evidence="3">CCUG 15531</strain>
    </source>
</reference>
<dbReference type="Pfam" id="PF01471">
    <property type="entry name" value="PG_binding_1"/>
    <property type="match status" value="1"/>
</dbReference>
<dbReference type="RefSeq" id="WP_388040339.1">
    <property type="nucleotide sequence ID" value="NZ_JBHUEK010000025.1"/>
</dbReference>
<dbReference type="InterPro" id="IPR036365">
    <property type="entry name" value="PGBD-like_sf"/>
</dbReference>
<evidence type="ECO:0000313" key="2">
    <source>
        <dbReference type="EMBL" id="MFD1780164.1"/>
    </source>
</evidence>
<gene>
    <name evidence="2" type="ORF">ACFSFW_15970</name>
</gene>
<feature type="domain" description="Peptidoglycan binding-like" evidence="1">
    <location>
        <begin position="8"/>
        <end position="57"/>
    </location>
</feature>
<organism evidence="2 3">
    <name type="scientific">Fredinandcohnia salidurans</name>
    <dbReference type="NCBI Taxonomy" id="2595041"/>
    <lineage>
        <taxon>Bacteria</taxon>
        <taxon>Bacillati</taxon>
        <taxon>Bacillota</taxon>
        <taxon>Bacilli</taxon>
        <taxon>Bacillales</taxon>
        <taxon>Bacillaceae</taxon>
        <taxon>Fredinandcohnia</taxon>
    </lineage>
</organism>
<comment type="caution">
    <text evidence="2">The sequence shown here is derived from an EMBL/GenBank/DDBJ whole genome shotgun (WGS) entry which is preliminary data.</text>
</comment>
<dbReference type="InterPro" id="IPR036366">
    <property type="entry name" value="PGBDSf"/>
</dbReference>
<sequence length="70" mass="8312">MVKLIHFFLAALGYTQTKHVEIDEYQDFTVDAVRRFQEDQKLRKPTPGVVDFETFSAFAKVLHVYYKDRL</sequence>
<dbReference type="SUPFAM" id="SSF47090">
    <property type="entry name" value="PGBD-like"/>
    <property type="match status" value="1"/>
</dbReference>